<gene>
    <name evidence="1" type="ORF">PR048_016643</name>
</gene>
<proteinExistence type="predicted"/>
<dbReference type="Proteomes" id="UP001159363">
    <property type="component" value="Chromosome 5"/>
</dbReference>
<evidence type="ECO:0000313" key="2">
    <source>
        <dbReference type="Proteomes" id="UP001159363"/>
    </source>
</evidence>
<keyword evidence="2" id="KW-1185">Reference proteome</keyword>
<sequence length="223" mass="25431">MKRNKGKLCYRKPAVTLFSKARGFNREVSTGILPSVFIIRTKLFYLLCKETFLEGVIGDYRYLNECWRSIFPTTSYFPPDKLGYKQTFLRSGFIISCDMRIPQRTSEAVLANHISPPPPVGKASSRGRKPDTSFVITSLQYKTKLQTDLAAKQNTDMICLPNDSSKLTYGTSPPRVPNEDDVAVFLLNIRRFLLGKANSCISCPSTLLRFLCTRLLWFHQRRA</sequence>
<accession>A0ABQ9H7C3</accession>
<protein>
    <submittedName>
        <fullName evidence="1">Uncharacterized protein</fullName>
    </submittedName>
</protein>
<name>A0ABQ9H7C3_9NEOP</name>
<evidence type="ECO:0000313" key="1">
    <source>
        <dbReference type="EMBL" id="KAJ8880177.1"/>
    </source>
</evidence>
<reference evidence="1 2" key="1">
    <citation type="submission" date="2023-02" db="EMBL/GenBank/DDBJ databases">
        <title>LHISI_Scaffold_Assembly.</title>
        <authorList>
            <person name="Stuart O.P."/>
            <person name="Cleave R."/>
            <person name="Magrath M.J.L."/>
            <person name="Mikheyev A.S."/>
        </authorList>
    </citation>
    <scope>NUCLEOTIDE SEQUENCE [LARGE SCALE GENOMIC DNA]</scope>
    <source>
        <strain evidence="1">Daus_M_001</strain>
        <tissue evidence="1">Leg muscle</tissue>
    </source>
</reference>
<organism evidence="1 2">
    <name type="scientific">Dryococelus australis</name>
    <dbReference type="NCBI Taxonomy" id="614101"/>
    <lineage>
        <taxon>Eukaryota</taxon>
        <taxon>Metazoa</taxon>
        <taxon>Ecdysozoa</taxon>
        <taxon>Arthropoda</taxon>
        <taxon>Hexapoda</taxon>
        <taxon>Insecta</taxon>
        <taxon>Pterygota</taxon>
        <taxon>Neoptera</taxon>
        <taxon>Polyneoptera</taxon>
        <taxon>Phasmatodea</taxon>
        <taxon>Verophasmatodea</taxon>
        <taxon>Anareolatae</taxon>
        <taxon>Phasmatidae</taxon>
        <taxon>Eurycanthinae</taxon>
        <taxon>Dryococelus</taxon>
    </lineage>
</organism>
<comment type="caution">
    <text evidence="1">The sequence shown here is derived from an EMBL/GenBank/DDBJ whole genome shotgun (WGS) entry which is preliminary data.</text>
</comment>
<dbReference type="EMBL" id="JARBHB010000006">
    <property type="protein sequence ID" value="KAJ8880177.1"/>
    <property type="molecule type" value="Genomic_DNA"/>
</dbReference>